<dbReference type="Gene3D" id="1.10.10.2840">
    <property type="entry name" value="PucR C-terminal helix-turn-helix domain"/>
    <property type="match status" value="1"/>
</dbReference>
<dbReference type="Pfam" id="PF07905">
    <property type="entry name" value="PucR"/>
    <property type="match status" value="1"/>
</dbReference>
<feature type="domain" description="Purine catabolism PurC-like" evidence="1">
    <location>
        <begin position="7"/>
        <end position="133"/>
    </location>
</feature>
<dbReference type="EMBL" id="VUNA01000006">
    <property type="protein sequence ID" value="MST70582.1"/>
    <property type="molecule type" value="Genomic_DNA"/>
</dbReference>
<dbReference type="Proteomes" id="UP000469424">
    <property type="component" value="Unassembled WGS sequence"/>
</dbReference>
<protein>
    <submittedName>
        <fullName evidence="3">PucR family transcriptional regulator</fullName>
    </submittedName>
</protein>
<comment type="caution">
    <text evidence="3">The sequence shown here is derived from an EMBL/GenBank/DDBJ whole genome shotgun (WGS) entry which is preliminary data.</text>
</comment>
<dbReference type="AlphaFoldDB" id="A0A6N7X4Y2"/>
<dbReference type="PANTHER" id="PTHR33744:SF16">
    <property type="entry name" value="CARBOHYDRATE DIACID REGULATOR"/>
    <property type="match status" value="1"/>
</dbReference>
<evidence type="ECO:0000259" key="2">
    <source>
        <dbReference type="Pfam" id="PF13556"/>
    </source>
</evidence>
<sequence>MKITVEDCLRLDAFRNSTVESCMRKSDRRVRSVSVFDENNLEAGVERNGVPEQMVLTHFWQIKDDVEAQCRVISGFGRKQIATLVVFLNEHGVRALDSRVIKAAEESGLLVITIADEGELTYAMVIEQVMDKILYGHNYSDNLLNNTIYHLLNFEKHSNFQSALKEAAVHNDYQVVLMTLEFNPILTIETRHKETIENAINVAKRRDITHSSVFTQVEISDVITYWGIIDINGEKHILMIVDDNDNYSAVEITKLAEVIELAMGMWKYTPERDSRAEFIKAAIRNDLSFCYTLVDEADMKNKIFLSSFYANGIDNSDFIDIIDEYKMKYNLGILPLVEQNEFYGLIYVSASEEKPMALKNACLDMFDALKAGKPNVRIFHSTGIENLDNAVEGFKLINETWNYVETVFPYKRVFTKYEMSMVCNCMDIILQSSSLKKMYLDLLEPFSREVSSNKGKLLLETLETFVLDASMNSNKTAEFMSIHNNTVQYRLKRINEILGAEMTGNRIIPGLTMALALRRLEDQ</sequence>
<keyword evidence="4" id="KW-1185">Reference proteome</keyword>
<dbReference type="PANTHER" id="PTHR33744">
    <property type="entry name" value="CARBOHYDRATE DIACID REGULATOR"/>
    <property type="match status" value="1"/>
</dbReference>
<name>A0A6N7X4Y2_9FIRM</name>
<dbReference type="InterPro" id="IPR025736">
    <property type="entry name" value="PucR_C-HTH_dom"/>
</dbReference>
<dbReference type="InterPro" id="IPR051448">
    <property type="entry name" value="CdaR-like_regulators"/>
</dbReference>
<dbReference type="InterPro" id="IPR012914">
    <property type="entry name" value="PucR_dom"/>
</dbReference>
<evidence type="ECO:0000259" key="1">
    <source>
        <dbReference type="Pfam" id="PF07905"/>
    </source>
</evidence>
<organism evidence="3 4">
    <name type="scientific">Mogibacterium kristiansenii</name>
    <dbReference type="NCBI Taxonomy" id="2606708"/>
    <lineage>
        <taxon>Bacteria</taxon>
        <taxon>Bacillati</taxon>
        <taxon>Bacillota</taxon>
        <taxon>Clostridia</taxon>
        <taxon>Peptostreptococcales</taxon>
        <taxon>Anaerovoracaceae</taxon>
        <taxon>Mogibacterium</taxon>
    </lineage>
</organism>
<dbReference type="InterPro" id="IPR042070">
    <property type="entry name" value="PucR_C-HTH_sf"/>
</dbReference>
<feature type="domain" description="PucR C-terminal helix-turn-helix" evidence="2">
    <location>
        <begin position="458"/>
        <end position="515"/>
    </location>
</feature>
<gene>
    <name evidence="3" type="ORF">FYJ65_04370</name>
</gene>
<dbReference type="Pfam" id="PF13556">
    <property type="entry name" value="HTH_30"/>
    <property type="match status" value="1"/>
</dbReference>
<dbReference type="RefSeq" id="WP_154554148.1">
    <property type="nucleotide sequence ID" value="NZ_JAQXUZ010000014.1"/>
</dbReference>
<reference evidence="3 4" key="1">
    <citation type="submission" date="2019-08" db="EMBL/GenBank/DDBJ databases">
        <title>In-depth cultivation of the pig gut microbiome towards novel bacterial diversity and tailored functional studies.</title>
        <authorList>
            <person name="Wylensek D."/>
            <person name="Hitch T.C.A."/>
            <person name="Clavel T."/>
        </authorList>
    </citation>
    <scope>NUCLEOTIDE SEQUENCE [LARGE SCALE GENOMIC DNA]</scope>
    <source>
        <strain evidence="3 4">WCA-MUC-591-APC-4B</strain>
    </source>
</reference>
<evidence type="ECO:0000313" key="4">
    <source>
        <dbReference type="Proteomes" id="UP000469424"/>
    </source>
</evidence>
<accession>A0A6N7X4Y2</accession>
<evidence type="ECO:0000313" key="3">
    <source>
        <dbReference type="EMBL" id="MST70582.1"/>
    </source>
</evidence>
<proteinExistence type="predicted"/>